<keyword evidence="4" id="KW-1003">Cell membrane</keyword>
<dbReference type="PANTHER" id="PTHR38831:SF1">
    <property type="entry name" value="TYPE II SECRETION SYSTEM PROTEIN K-RELATED"/>
    <property type="match status" value="1"/>
</dbReference>
<comment type="subcellular location">
    <subcellularLocation>
        <location evidence="1">Cell inner membrane</location>
    </subcellularLocation>
</comment>
<evidence type="ECO:0000256" key="7">
    <source>
        <dbReference type="ARBA" id="ARBA00022927"/>
    </source>
</evidence>
<evidence type="ECO:0000256" key="8">
    <source>
        <dbReference type="ARBA" id="ARBA00022989"/>
    </source>
</evidence>
<keyword evidence="5" id="KW-0997">Cell inner membrane</keyword>
<comment type="similarity">
    <text evidence="2">Belongs to the GSP K family.</text>
</comment>
<dbReference type="SUPFAM" id="SSF158544">
    <property type="entry name" value="GspK insert domain-like"/>
    <property type="match status" value="1"/>
</dbReference>
<evidence type="ECO:0000256" key="9">
    <source>
        <dbReference type="ARBA" id="ARBA00023136"/>
    </source>
</evidence>
<evidence type="ECO:0000256" key="5">
    <source>
        <dbReference type="ARBA" id="ARBA00022519"/>
    </source>
</evidence>
<protein>
    <recommendedName>
        <fullName evidence="10">T2SS protein K first SAM-like domain-containing protein</fullName>
    </recommendedName>
</protein>
<name>A0A0F3ILN6_9GAMM</name>
<evidence type="ECO:0000313" key="12">
    <source>
        <dbReference type="Proteomes" id="UP000033684"/>
    </source>
</evidence>
<dbReference type="GO" id="GO:0009306">
    <property type="term" value="P:protein secretion"/>
    <property type="evidence" value="ECO:0007669"/>
    <property type="project" value="InterPro"/>
</dbReference>
<accession>A0A0F3ILN6</accession>
<sequence length="212" mass="24403">MQIQDGAGLIGLGHYEPEWMLRLLSQFCGTEQALRITDELADWVDQDHARHRYGLESIDYLRQRHAYLPRNIALRSLDELLELPSMTPELYNGDAERYGLKELLLTGGIDHLNIATAPAPVIQAVLGLSAQQTRKIISLRTSNNWTELNKLLPAYHRAFGEFGAYNASNIFRIRLRKQNDPALTVLLRLTFNKSTPYEILLWHYPDTYRGWI</sequence>
<evidence type="ECO:0000256" key="3">
    <source>
        <dbReference type="ARBA" id="ARBA00022448"/>
    </source>
</evidence>
<reference evidence="11 12" key="2">
    <citation type="journal article" date="2016" name="Microb. Ecol.">
        <title>Genome Characteristics of a Novel Type I Methanotroph (Sn10-6) Isolated from a Flooded Indian Rice Field.</title>
        <authorList>
            <person name="Rahalkar M.C."/>
            <person name="Pandit P.S."/>
            <person name="Dhakephalkar P.K."/>
            <person name="Pore S."/>
            <person name="Arora P."/>
            <person name="Kapse N."/>
        </authorList>
    </citation>
    <scope>NUCLEOTIDE SEQUENCE [LARGE SCALE GENOMIC DNA]</scope>
    <source>
        <strain evidence="11 12">Sn10-6</strain>
    </source>
</reference>
<dbReference type="Proteomes" id="UP000033684">
    <property type="component" value="Unassembled WGS sequence"/>
</dbReference>
<keyword evidence="6" id="KW-0812">Transmembrane</keyword>
<evidence type="ECO:0000313" key="11">
    <source>
        <dbReference type="EMBL" id="KJV07665.1"/>
    </source>
</evidence>
<dbReference type="InterPro" id="IPR038072">
    <property type="entry name" value="GspK_central_sf"/>
</dbReference>
<comment type="caution">
    <text evidence="11">The sequence shown here is derived from an EMBL/GenBank/DDBJ whole genome shotgun (WGS) entry which is preliminary data.</text>
</comment>
<evidence type="ECO:0000256" key="2">
    <source>
        <dbReference type="ARBA" id="ARBA00007246"/>
    </source>
</evidence>
<dbReference type="EMBL" id="LAJX01000024">
    <property type="protein sequence ID" value="KJV07665.1"/>
    <property type="molecule type" value="Genomic_DNA"/>
</dbReference>
<dbReference type="AlphaFoldDB" id="A0A0F3ILN6"/>
<gene>
    <name evidence="11" type="ORF">VZ94_03220</name>
</gene>
<reference evidence="12" key="1">
    <citation type="submission" date="2015-03" db="EMBL/GenBank/DDBJ databases">
        <title>Draft genome sequence of a novel methanotroph (Sn10-6) isolated from flooded ricefield rhizosphere in India.</title>
        <authorList>
            <person name="Pandit P.S."/>
            <person name="Pore S.D."/>
            <person name="Arora P."/>
            <person name="Kapse N.G."/>
            <person name="Dhakephalkar P.K."/>
            <person name="Rahalkar M.C."/>
        </authorList>
    </citation>
    <scope>NUCLEOTIDE SEQUENCE [LARGE SCALE GENOMIC DNA]</scope>
    <source>
        <strain evidence="12">Sn10-6</strain>
    </source>
</reference>
<keyword evidence="3" id="KW-0813">Transport</keyword>
<keyword evidence="8" id="KW-1133">Transmembrane helix</keyword>
<evidence type="ECO:0000256" key="1">
    <source>
        <dbReference type="ARBA" id="ARBA00004533"/>
    </source>
</evidence>
<dbReference type="InterPro" id="IPR049031">
    <property type="entry name" value="T2SSK_SAM-like_1st"/>
</dbReference>
<evidence type="ECO:0000256" key="6">
    <source>
        <dbReference type="ARBA" id="ARBA00022692"/>
    </source>
</evidence>
<dbReference type="PANTHER" id="PTHR38831">
    <property type="entry name" value="TYPE II SECRETION SYSTEM PROTEIN K"/>
    <property type="match status" value="1"/>
</dbReference>
<evidence type="ECO:0000256" key="4">
    <source>
        <dbReference type="ARBA" id="ARBA00022475"/>
    </source>
</evidence>
<keyword evidence="9" id="KW-0472">Membrane</keyword>
<proteinExistence type="inferred from homology"/>
<keyword evidence="7" id="KW-0653">Protein transport</keyword>
<dbReference type="OrthoDB" id="9181871at2"/>
<dbReference type="RefSeq" id="WP_045778140.1">
    <property type="nucleotide sequence ID" value="NZ_LAJX01000024.1"/>
</dbReference>
<dbReference type="Gene3D" id="1.10.40.60">
    <property type="entry name" value="EpsJ-like"/>
    <property type="match status" value="1"/>
</dbReference>
<dbReference type="Pfam" id="PF21687">
    <property type="entry name" value="T2SSK_1st"/>
    <property type="match status" value="1"/>
</dbReference>
<organism evidence="11 12">
    <name type="scientific">Methylocucumis oryzae</name>
    <dbReference type="NCBI Taxonomy" id="1632867"/>
    <lineage>
        <taxon>Bacteria</taxon>
        <taxon>Pseudomonadati</taxon>
        <taxon>Pseudomonadota</taxon>
        <taxon>Gammaproteobacteria</taxon>
        <taxon>Methylococcales</taxon>
        <taxon>Methylococcaceae</taxon>
        <taxon>Methylocucumis</taxon>
    </lineage>
</organism>
<dbReference type="GO" id="GO:0005886">
    <property type="term" value="C:plasma membrane"/>
    <property type="evidence" value="ECO:0007669"/>
    <property type="project" value="UniProtKB-SubCell"/>
</dbReference>
<keyword evidence="12" id="KW-1185">Reference proteome</keyword>
<feature type="domain" description="T2SS protein K first SAM-like" evidence="10">
    <location>
        <begin position="18"/>
        <end position="92"/>
    </location>
</feature>
<dbReference type="InterPro" id="IPR005628">
    <property type="entry name" value="GspK"/>
</dbReference>
<evidence type="ECO:0000259" key="10">
    <source>
        <dbReference type="Pfam" id="PF21687"/>
    </source>
</evidence>